<evidence type="ECO:0000256" key="2">
    <source>
        <dbReference type="ARBA" id="ARBA00023015"/>
    </source>
</evidence>
<comment type="caution">
    <text evidence="7">The sequence shown here is derived from an EMBL/GenBank/DDBJ whole genome shotgun (WGS) entry which is preliminary data.</text>
</comment>
<dbReference type="PANTHER" id="PTHR45886">
    <property type="entry name" value="NUCLEAR HORMONE RECEPTOR FAMILY-RELATED-RELATED"/>
    <property type="match status" value="1"/>
</dbReference>
<dbReference type="InterPro" id="IPR035500">
    <property type="entry name" value="NHR-like_dom_sf"/>
</dbReference>
<dbReference type="Proteomes" id="UP001620645">
    <property type="component" value="Unassembled WGS sequence"/>
</dbReference>
<evidence type="ECO:0000313" key="7">
    <source>
        <dbReference type="EMBL" id="KAL3100009.1"/>
    </source>
</evidence>
<sequence>MNPRGVGITGKQNKQQLETAATLSSSSSSSSFSASSAEIGMELSAMTTASNGSPKRHSLKSTMVQKDLLGFITLNHLLEIEHKARQLRYSQKQIPESFYEQCNSFEAIFARKANLLESANKFSTKPTEPSASIILEKIYRVGPFGNMPSLMTLDLLSVFEIGKTLPFFGRLDTNDKIALCSNIAMALYVLSNCFYSVQQNCDVICTPSGVIPMHVFANSYYNKDPIAMEMGNKLLCKVVQPFSRFKLSVEEFVLVRAIIYSHMVSPGLSDQAQKLLLNEAEKFSAILMSVLQINYAPAAAALRYVELMGLIDFVFNTGAKHRQLLTYISNVLDPNFDRVMPPVLAKICTKGPVESHQLFPY</sequence>
<comment type="similarity">
    <text evidence="1">Belongs to the nuclear hormone receptor family.</text>
</comment>
<dbReference type="SUPFAM" id="SSF48508">
    <property type="entry name" value="Nuclear receptor ligand-binding domain"/>
    <property type="match status" value="1"/>
</dbReference>
<evidence type="ECO:0000256" key="5">
    <source>
        <dbReference type="SAM" id="MobiDB-lite"/>
    </source>
</evidence>
<feature type="region of interest" description="Disordered" evidence="5">
    <location>
        <begin position="1"/>
        <end position="31"/>
    </location>
</feature>
<proteinExistence type="inferred from homology"/>
<organism evidence="7 8">
    <name type="scientific">Heterodera schachtii</name>
    <name type="common">Sugarbeet cyst nematode worm</name>
    <name type="synonym">Tylenchus schachtii</name>
    <dbReference type="NCBI Taxonomy" id="97005"/>
    <lineage>
        <taxon>Eukaryota</taxon>
        <taxon>Metazoa</taxon>
        <taxon>Ecdysozoa</taxon>
        <taxon>Nematoda</taxon>
        <taxon>Chromadorea</taxon>
        <taxon>Rhabditida</taxon>
        <taxon>Tylenchina</taxon>
        <taxon>Tylenchomorpha</taxon>
        <taxon>Tylenchoidea</taxon>
        <taxon>Heteroderidae</taxon>
        <taxon>Heteroderinae</taxon>
        <taxon>Heterodera</taxon>
    </lineage>
</organism>
<name>A0ABD2KB70_HETSC</name>
<protein>
    <recommendedName>
        <fullName evidence="6">NR LBD domain-containing protein</fullName>
    </recommendedName>
</protein>
<keyword evidence="3" id="KW-0804">Transcription</keyword>
<dbReference type="PANTHER" id="PTHR45886:SF14">
    <property type="entry name" value="NUCLEAR HORMONE RECEPTOR FAMILY-RELATED"/>
    <property type="match status" value="1"/>
</dbReference>
<dbReference type="InterPro" id="IPR001723">
    <property type="entry name" value="Nuclear_hrmn_rcpt"/>
</dbReference>
<feature type="domain" description="NR LBD" evidence="6">
    <location>
        <begin position="94"/>
        <end position="347"/>
    </location>
</feature>
<dbReference type="EMBL" id="JBICCN010000037">
    <property type="protein sequence ID" value="KAL3100009.1"/>
    <property type="molecule type" value="Genomic_DNA"/>
</dbReference>
<evidence type="ECO:0000259" key="6">
    <source>
        <dbReference type="PROSITE" id="PS51843"/>
    </source>
</evidence>
<evidence type="ECO:0000256" key="4">
    <source>
        <dbReference type="ARBA" id="ARBA00023170"/>
    </source>
</evidence>
<gene>
    <name evidence="7" type="ORF">niasHS_001935</name>
</gene>
<dbReference type="AlphaFoldDB" id="A0ABD2KB70"/>
<keyword evidence="2" id="KW-0805">Transcription regulation</keyword>
<dbReference type="InterPro" id="IPR000536">
    <property type="entry name" value="Nucl_hrmn_rcpt_lig-bd"/>
</dbReference>
<keyword evidence="4" id="KW-0675">Receptor</keyword>
<keyword evidence="8" id="KW-1185">Reference proteome</keyword>
<reference evidence="7 8" key="1">
    <citation type="submission" date="2024-10" db="EMBL/GenBank/DDBJ databases">
        <authorList>
            <person name="Kim D."/>
        </authorList>
    </citation>
    <scope>NUCLEOTIDE SEQUENCE [LARGE SCALE GENOMIC DNA]</scope>
    <source>
        <strain evidence="7">Taebaek</strain>
    </source>
</reference>
<evidence type="ECO:0000256" key="1">
    <source>
        <dbReference type="ARBA" id="ARBA00005993"/>
    </source>
</evidence>
<evidence type="ECO:0000313" key="8">
    <source>
        <dbReference type="Proteomes" id="UP001620645"/>
    </source>
</evidence>
<evidence type="ECO:0000256" key="3">
    <source>
        <dbReference type="ARBA" id="ARBA00023163"/>
    </source>
</evidence>
<feature type="compositionally biased region" description="Polar residues" evidence="5">
    <location>
        <begin position="10"/>
        <end position="23"/>
    </location>
</feature>
<accession>A0ABD2KB70</accession>
<dbReference type="PRINTS" id="PR00398">
    <property type="entry name" value="STRDHORMONER"/>
</dbReference>
<dbReference type="PROSITE" id="PS51843">
    <property type="entry name" value="NR_LBD"/>
    <property type="match status" value="1"/>
</dbReference>
<dbReference type="Pfam" id="PF00104">
    <property type="entry name" value="Hormone_recep"/>
    <property type="match status" value="1"/>
</dbReference>
<dbReference type="SMART" id="SM00430">
    <property type="entry name" value="HOLI"/>
    <property type="match status" value="1"/>
</dbReference>
<dbReference type="Gene3D" id="1.10.565.10">
    <property type="entry name" value="Retinoid X Receptor"/>
    <property type="match status" value="1"/>
</dbReference>